<keyword evidence="5" id="KW-1185">Reference proteome</keyword>
<dbReference type="STRING" id="1123291.SAMN04490355_100282"/>
<dbReference type="Gene3D" id="1.10.357.10">
    <property type="entry name" value="Tetracycline Repressor, domain 2"/>
    <property type="match status" value="1"/>
</dbReference>
<evidence type="ECO:0000313" key="5">
    <source>
        <dbReference type="Proteomes" id="UP000199520"/>
    </source>
</evidence>
<reference evidence="5" key="1">
    <citation type="submission" date="2016-10" db="EMBL/GenBank/DDBJ databases">
        <authorList>
            <person name="Varghese N."/>
            <person name="Submissions S."/>
        </authorList>
    </citation>
    <scope>NUCLEOTIDE SEQUENCE [LARGE SCALE GENOMIC DNA]</scope>
    <source>
        <strain evidence="5">DSM 13327</strain>
    </source>
</reference>
<dbReference type="Proteomes" id="UP000199520">
    <property type="component" value="Unassembled WGS sequence"/>
</dbReference>
<sequence>MNDSQSYNVRRVVKELDDKKSRLLAAAKEVLAEKGLEKATISDIVKRAGMAQGTFYLYFSSKNALIPAIANDLLQTMLHKIEQEQVPSDDIWNLFHKIISVTFQVTKSYKEVLSLCYSGLAIENTLSEWDRIYSPYYSWLSEMISKGIQQKALRQDIDPTVAARMVIGLIESSAEQIYLFNKLDKPLQEHQQDLFTFIHHALEHR</sequence>
<dbReference type="InterPro" id="IPR041603">
    <property type="entry name" value="YvdT_C"/>
</dbReference>
<keyword evidence="1 2" id="KW-0238">DNA-binding</keyword>
<evidence type="ECO:0000256" key="2">
    <source>
        <dbReference type="PROSITE-ProRule" id="PRU00335"/>
    </source>
</evidence>
<dbReference type="PROSITE" id="PS50977">
    <property type="entry name" value="HTH_TETR_2"/>
    <property type="match status" value="1"/>
</dbReference>
<dbReference type="PANTHER" id="PTHR43479:SF8">
    <property type="entry name" value="TRANSCRIPTIONAL REGULATOR, TETR FAMILY"/>
    <property type="match status" value="1"/>
</dbReference>
<evidence type="ECO:0000256" key="1">
    <source>
        <dbReference type="ARBA" id="ARBA00023125"/>
    </source>
</evidence>
<dbReference type="PANTHER" id="PTHR43479">
    <property type="entry name" value="ACREF/ENVCD OPERON REPRESSOR-RELATED"/>
    <property type="match status" value="1"/>
</dbReference>
<organism evidence="4 5">
    <name type="scientific">Pelosinus propionicus DSM 13327</name>
    <dbReference type="NCBI Taxonomy" id="1123291"/>
    <lineage>
        <taxon>Bacteria</taxon>
        <taxon>Bacillati</taxon>
        <taxon>Bacillota</taxon>
        <taxon>Negativicutes</taxon>
        <taxon>Selenomonadales</taxon>
        <taxon>Sporomusaceae</taxon>
        <taxon>Pelosinus</taxon>
    </lineage>
</organism>
<dbReference type="AlphaFoldDB" id="A0A1I4H043"/>
<dbReference type="InterPro" id="IPR050624">
    <property type="entry name" value="HTH-type_Tx_Regulator"/>
</dbReference>
<proteinExistence type="predicted"/>
<dbReference type="SUPFAM" id="SSF48498">
    <property type="entry name" value="Tetracyclin repressor-like, C-terminal domain"/>
    <property type="match status" value="1"/>
</dbReference>
<dbReference type="GO" id="GO:0003677">
    <property type="term" value="F:DNA binding"/>
    <property type="evidence" value="ECO:0007669"/>
    <property type="project" value="UniProtKB-UniRule"/>
</dbReference>
<name>A0A1I4H043_9FIRM</name>
<dbReference type="RefSeq" id="WP_245754761.1">
    <property type="nucleotide sequence ID" value="NZ_FOTS01000002.1"/>
</dbReference>
<dbReference type="InterPro" id="IPR009057">
    <property type="entry name" value="Homeodomain-like_sf"/>
</dbReference>
<protein>
    <submittedName>
        <fullName evidence="4">DNA-binding transcriptional regulator, AcrR family</fullName>
    </submittedName>
</protein>
<feature type="DNA-binding region" description="H-T-H motif" evidence="2">
    <location>
        <begin position="40"/>
        <end position="59"/>
    </location>
</feature>
<dbReference type="InterPro" id="IPR036271">
    <property type="entry name" value="Tet_transcr_reg_TetR-rel_C_sf"/>
</dbReference>
<evidence type="ECO:0000313" key="4">
    <source>
        <dbReference type="EMBL" id="SFL35668.1"/>
    </source>
</evidence>
<dbReference type="EMBL" id="FOTS01000002">
    <property type="protein sequence ID" value="SFL35668.1"/>
    <property type="molecule type" value="Genomic_DNA"/>
</dbReference>
<dbReference type="Pfam" id="PF17934">
    <property type="entry name" value="TetR_C_26"/>
    <property type="match status" value="1"/>
</dbReference>
<dbReference type="InterPro" id="IPR001647">
    <property type="entry name" value="HTH_TetR"/>
</dbReference>
<feature type="domain" description="HTH tetR-type" evidence="3">
    <location>
        <begin position="17"/>
        <end position="77"/>
    </location>
</feature>
<evidence type="ECO:0000259" key="3">
    <source>
        <dbReference type="PROSITE" id="PS50977"/>
    </source>
</evidence>
<dbReference type="Pfam" id="PF00440">
    <property type="entry name" value="TetR_N"/>
    <property type="match status" value="1"/>
</dbReference>
<dbReference type="SUPFAM" id="SSF46689">
    <property type="entry name" value="Homeodomain-like"/>
    <property type="match status" value="1"/>
</dbReference>
<accession>A0A1I4H043</accession>
<gene>
    <name evidence="4" type="ORF">SAMN04490355_100282</name>
</gene>
<dbReference type="PRINTS" id="PR00455">
    <property type="entry name" value="HTHTETR"/>
</dbReference>